<feature type="compositionally biased region" description="Low complexity" evidence="14">
    <location>
        <begin position="800"/>
        <end position="821"/>
    </location>
</feature>
<evidence type="ECO:0000256" key="14">
    <source>
        <dbReference type="SAM" id="MobiDB-lite"/>
    </source>
</evidence>
<evidence type="ECO:0000256" key="6">
    <source>
        <dbReference type="ARBA" id="ARBA00022737"/>
    </source>
</evidence>
<feature type="domain" description="C2H2-type" evidence="15">
    <location>
        <begin position="934"/>
        <end position="961"/>
    </location>
</feature>
<keyword evidence="10" id="KW-0238">DNA-binding</keyword>
<keyword evidence="6" id="KW-0677">Repeat</keyword>
<feature type="compositionally biased region" description="Low complexity" evidence="14">
    <location>
        <begin position="231"/>
        <end position="281"/>
    </location>
</feature>
<feature type="region of interest" description="Disordered" evidence="14">
    <location>
        <begin position="691"/>
        <end position="716"/>
    </location>
</feature>
<feature type="region of interest" description="Disordered" evidence="14">
    <location>
        <begin position="216"/>
        <end position="318"/>
    </location>
</feature>
<dbReference type="Proteomes" id="UP000070412">
    <property type="component" value="Unassembled WGS sequence"/>
</dbReference>
<dbReference type="Pfam" id="PF00096">
    <property type="entry name" value="zf-C2H2"/>
    <property type="match status" value="2"/>
</dbReference>
<dbReference type="PROSITE" id="PS00028">
    <property type="entry name" value="ZINC_FINGER_C2H2_1"/>
    <property type="match status" value="3"/>
</dbReference>
<evidence type="ECO:0000256" key="5">
    <source>
        <dbReference type="ARBA" id="ARBA00022723"/>
    </source>
</evidence>
<keyword evidence="12" id="KW-0539">Nucleus</keyword>
<comment type="subcellular location">
    <subcellularLocation>
        <location evidence="2">Cytoplasm</location>
    </subcellularLocation>
    <subcellularLocation>
        <location evidence="1">Nucleus</location>
    </subcellularLocation>
</comment>
<keyword evidence="7 13" id="KW-0863">Zinc-finger</keyword>
<feature type="region of interest" description="Disordered" evidence="14">
    <location>
        <begin position="367"/>
        <end position="392"/>
    </location>
</feature>
<gene>
    <name evidence="16" type="ORF">SSS_7690</name>
</gene>
<keyword evidence="18" id="KW-1185">Reference proteome</keyword>
<evidence type="ECO:0000256" key="7">
    <source>
        <dbReference type="ARBA" id="ARBA00022771"/>
    </source>
</evidence>
<dbReference type="GO" id="GO:0000433">
    <property type="term" value="P:carbon catabolite repression of transcription from RNA polymerase II promoter by glucose"/>
    <property type="evidence" value="ECO:0007669"/>
    <property type="project" value="TreeGrafter"/>
</dbReference>
<dbReference type="FunFam" id="3.30.160.60:FF:000092">
    <property type="entry name" value="Early growth response protein 3"/>
    <property type="match status" value="1"/>
</dbReference>
<feature type="compositionally biased region" description="Polar residues" evidence="14">
    <location>
        <begin position="305"/>
        <end position="318"/>
    </location>
</feature>
<feature type="region of interest" description="Disordered" evidence="14">
    <location>
        <begin position="1043"/>
        <end position="1062"/>
    </location>
</feature>
<feature type="domain" description="C2H2-type" evidence="15">
    <location>
        <begin position="962"/>
        <end position="989"/>
    </location>
</feature>
<feature type="compositionally biased region" description="Polar residues" evidence="14">
    <location>
        <begin position="477"/>
        <end position="496"/>
    </location>
</feature>
<dbReference type="OrthoDB" id="8197458at2759"/>
<keyword evidence="5" id="KW-0479">Metal-binding</keyword>
<evidence type="ECO:0000313" key="16">
    <source>
        <dbReference type="EMBL" id="KAF7490380.1"/>
    </source>
</evidence>
<dbReference type="PANTHER" id="PTHR47428:SF1">
    <property type="entry name" value="REGULATORY PROTEIN MIG1-RELATED"/>
    <property type="match status" value="1"/>
</dbReference>
<dbReference type="PANTHER" id="PTHR47428">
    <property type="entry name" value="REGULATORY PROTEIN MIG1-RELATED"/>
    <property type="match status" value="1"/>
</dbReference>
<feature type="region of interest" description="Disordered" evidence="14">
    <location>
        <begin position="531"/>
        <end position="616"/>
    </location>
</feature>
<evidence type="ECO:0000256" key="13">
    <source>
        <dbReference type="PROSITE-ProRule" id="PRU00042"/>
    </source>
</evidence>
<dbReference type="SMART" id="SM00355">
    <property type="entry name" value="ZnF_C2H2"/>
    <property type="match status" value="3"/>
</dbReference>
<proteinExistence type="inferred from homology"/>
<accession>A0A834VCC1</accession>
<name>A0A834VCC1_SARSC</name>
<feature type="region of interest" description="Disordered" evidence="14">
    <location>
        <begin position="477"/>
        <end position="519"/>
    </location>
</feature>
<evidence type="ECO:0000259" key="15">
    <source>
        <dbReference type="PROSITE" id="PS50157"/>
    </source>
</evidence>
<evidence type="ECO:0000256" key="4">
    <source>
        <dbReference type="ARBA" id="ARBA00022490"/>
    </source>
</evidence>
<evidence type="ECO:0000256" key="2">
    <source>
        <dbReference type="ARBA" id="ARBA00004496"/>
    </source>
</evidence>
<feature type="compositionally biased region" description="Polar residues" evidence="14">
    <location>
        <begin position="506"/>
        <end position="519"/>
    </location>
</feature>
<dbReference type="AlphaFoldDB" id="A0A834VCC1"/>
<evidence type="ECO:0000256" key="8">
    <source>
        <dbReference type="ARBA" id="ARBA00022833"/>
    </source>
</evidence>
<evidence type="ECO:0000313" key="18">
    <source>
        <dbReference type="Proteomes" id="UP000070412"/>
    </source>
</evidence>
<reference evidence="17" key="3">
    <citation type="submission" date="2022-06" db="UniProtKB">
        <authorList>
            <consortium name="EnsemblMetazoa"/>
        </authorList>
    </citation>
    <scope>IDENTIFICATION</scope>
</reference>
<evidence type="ECO:0000256" key="12">
    <source>
        <dbReference type="ARBA" id="ARBA00023242"/>
    </source>
</evidence>
<dbReference type="GO" id="GO:0000978">
    <property type="term" value="F:RNA polymerase II cis-regulatory region sequence-specific DNA binding"/>
    <property type="evidence" value="ECO:0007669"/>
    <property type="project" value="TreeGrafter"/>
</dbReference>
<feature type="compositionally biased region" description="Basic residues" evidence="14">
    <location>
        <begin position="979"/>
        <end position="991"/>
    </location>
</feature>
<feature type="compositionally biased region" description="Low complexity" evidence="14">
    <location>
        <begin position="562"/>
        <end position="582"/>
    </location>
</feature>
<keyword evidence="9" id="KW-0805">Transcription regulation</keyword>
<keyword evidence="11" id="KW-0804">Transcription</keyword>
<dbReference type="Gene3D" id="3.30.160.60">
    <property type="entry name" value="Classic Zinc Finger"/>
    <property type="match status" value="3"/>
</dbReference>
<keyword evidence="4" id="KW-0963">Cytoplasm</keyword>
<dbReference type="InterPro" id="IPR013087">
    <property type="entry name" value="Znf_C2H2_type"/>
</dbReference>
<evidence type="ECO:0000256" key="1">
    <source>
        <dbReference type="ARBA" id="ARBA00004123"/>
    </source>
</evidence>
<feature type="compositionally biased region" description="Polar residues" evidence="14">
    <location>
        <begin position="831"/>
        <end position="849"/>
    </location>
</feature>
<evidence type="ECO:0000256" key="11">
    <source>
        <dbReference type="ARBA" id="ARBA00023163"/>
    </source>
</evidence>
<sequence>MPPCLSPSDFDSKSPAIVELLSTSNGSTDSRLGLNLDPNHIDDDLYSTMMASGGGDRYKFLDIGLYHPYHPSSNTNLSYTDESLSDSMKIDYGQQYHHHHHHHLHHHQHHNYHYSFGQTYGGIDFDFDHHQHSHNFHQYKVDNFDNFENQDDFLTDCSSGIHSSSPASLSSSFSPPSTFSLKPIDNNNWIDDCTSREKNPEDFIYLEVFLENKQSNDGEKLSKSLERKTTKSTTTSKSKSMTTTTTTSSSSSSTSTITSKFTSSSSRNSLISSSSSSSSSSNQTLPNIISNDCESSSPSSDRLLEQQQSTSGVRHSSSSIANEIGTVRALDTNVMNSYVGVNVSVQPKSQPNSSTIESVVELTEQQTSSLISSSSSPSSIEQQRSCPSSHSQLSISSIISSSSTAISSSTSPSTSSTLSLISSITDSNRSRSNSQTDQQVSIWSTVQKNQSNVVTSQPNHQQQHPQQQYSILMNPQAGTDQSRQQNQSARLLNDPNSSSSASSSATLPKQGSTSQSSSAIDSYHQLIPPQDSAHHLQHQQHQIHHPIHHHSDHHSISLGCHSSQVTNPSSSSSSSSPSVVNVDPHHQHLQHPLSSCFSNDPQPSSSASSTTTSQQLTNATQQLIPLITCESFLSSSSDQHIADLGSGYSTNDPLFNLGSFNDSFSVAGKSLPPPPPSHLIYTGQQQQCLGQKTGDLSGNQLSPLNSQSSSTSSSYLTTSTLGDDLFGRIPAPSAGPSFQCSNFGSSTLHKYQWSYYTSAPSTLDFSNVPQGSTSSTITVKQEPICESDNYSSLADSIPGASSETSEQLSSASPSASIAFDSGDGGRDNRRNTNQSSAFNSRGGAQSQPQERPATLAEYNQSTSKGHEILSQAYQNSPVPLKLLPVKTRKYPNRPSKTPVHERPYACPIESCDRRFSRSDELTRHIRIHTGQKPFQCRICMRSFSRSDHLTTHVRTHTGEKPFSCDLCGRKFARSDEKKRHAKVHMKQKIKRERGSNSGSGTRSNRNQQQSHHQQRSSLSQPPLPQPPTLIQVSQAQSSHLITPSLCNQSTSSVTSSGGLHYT</sequence>
<feature type="compositionally biased region" description="Low complexity" evidence="14">
    <location>
        <begin position="995"/>
        <end position="1020"/>
    </location>
</feature>
<feature type="region of interest" description="Disordered" evidence="14">
    <location>
        <begin position="975"/>
        <end position="1036"/>
    </location>
</feature>
<dbReference type="InterPro" id="IPR051007">
    <property type="entry name" value="creA/MIG_C2H2-ZnF"/>
</dbReference>
<dbReference type="GO" id="GO:0005737">
    <property type="term" value="C:cytoplasm"/>
    <property type="evidence" value="ECO:0007669"/>
    <property type="project" value="UniProtKB-SubCell"/>
</dbReference>
<evidence type="ECO:0000313" key="17">
    <source>
        <dbReference type="EnsemblMetazoa" id="KAF7490380.1"/>
    </source>
</evidence>
<evidence type="ECO:0000256" key="10">
    <source>
        <dbReference type="ARBA" id="ARBA00023125"/>
    </source>
</evidence>
<protein>
    <submittedName>
        <fullName evidence="16">Early growth response protein 1-B</fullName>
    </submittedName>
</protein>
<evidence type="ECO:0000256" key="9">
    <source>
        <dbReference type="ARBA" id="ARBA00023015"/>
    </source>
</evidence>
<dbReference type="GO" id="GO:0008270">
    <property type="term" value="F:zinc ion binding"/>
    <property type="evidence" value="ECO:0007669"/>
    <property type="project" value="UniProtKB-KW"/>
</dbReference>
<feature type="compositionally biased region" description="Low complexity" evidence="14">
    <location>
        <begin position="696"/>
        <end position="716"/>
    </location>
</feature>
<dbReference type="EnsemblMetazoa" id="SSS_7690s_mrna">
    <property type="protein sequence ID" value="KAF7490380.1"/>
    <property type="gene ID" value="SSS_7690"/>
</dbReference>
<feature type="region of interest" description="Disordered" evidence="14">
    <location>
        <begin position="789"/>
        <end position="854"/>
    </location>
</feature>
<organism evidence="16">
    <name type="scientific">Sarcoptes scabiei</name>
    <name type="common">Itch mite</name>
    <name type="synonym">Acarus scabiei</name>
    <dbReference type="NCBI Taxonomy" id="52283"/>
    <lineage>
        <taxon>Eukaryota</taxon>
        <taxon>Metazoa</taxon>
        <taxon>Ecdysozoa</taxon>
        <taxon>Arthropoda</taxon>
        <taxon>Chelicerata</taxon>
        <taxon>Arachnida</taxon>
        <taxon>Acari</taxon>
        <taxon>Acariformes</taxon>
        <taxon>Sarcoptiformes</taxon>
        <taxon>Astigmata</taxon>
        <taxon>Psoroptidia</taxon>
        <taxon>Sarcoptoidea</taxon>
        <taxon>Sarcoptidae</taxon>
        <taxon>Sarcoptinae</taxon>
        <taxon>Sarcoptes</taxon>
    </lineage>
</organism>
<dbReference type="EMBL" id="WVUK01000062">
    <property type="protein sequence ID" value="KAF7490380.1"/>
    <property type="molecule type" value="Genomic_DNA"/>
</dbReference>
<dbReference type="PROSITE" id="PS50157">
    <property type="entry name" value="ZINC_FINGER_C2H2_2"/>
    <property type="match status" value="3"/>
</dbReference>
<evidence type="ECO:0000256" key="3">
    <source>
        <dbReference type="ARBA" id="ARBA00005682"/>
    </source>
</evidence>
<keyword evidence="8" id="KW-0862">Zinc</keyword>
<dbReference type="SUPFAM" id="SSF57667">
    <property type="entry name" value="beta-beta-alpha zinc fingers"/>
    <property type="match status" value="2"/>
</dbReference>
<feature type="domain" description="C2H2-type" evidence="15">
    <location>
        <begin position="904"/>
        <end position="933"/>
    </location>
</feature>
<reference evidence="18" key="1">
    <citation type="journal article" date="2020" name="PLoS Negl. Trop. Dis.">
        <title>High-quality nuclear genome for Sarcoptes scabiei-A critical resource for a neglected parasite.</title>
        <authorList>
            <person name="Korhonen P.K."/>
            <person name="Gasser R.B."/>
            <person name="Ma G."/>
            <person name="Wang T."/>
            <person name="Stroehlein A.J."/>
            <person name="Young N.D."/>
            <person name="Ang C.S."/>
            <person name="Fernando D.D."/>
            <person name="Lu H.C."/>
            <person name="Taylor S."/>
            <person name="Reynolds S.L."/>
            <person name="Mofiz E."/>
            <person name="Najaraj S.H."/>
            <person name="Gowda H."/>
            <person name="Madugundu A."/>
            <person name="Renuse S."/>
            <person name="Holt D."/>
            <person name="Pandey A."/>
            <person name="Papenfuss A.T."/>
            <person name="Fischer K."/>
        </authorList>
    </citation>
    <scope>NUCLEOTIDE SEQUENCE [LARGE SCALE GENOMIC DNA]</scope>
</reference>
<dbReference type="GO" id="GO:0005634">
    <property type="term" value="C:nucleus"/>
    <property type="evidence" value="ECO:0007669"/>
    <property type="project" value="UniProtKB-SubCell"/>
</dbReference>
<feature type="compositionally biased region" description="Low complexity" evidence="14">
    <location>
        <begin position="598"/>
        <end position="616"/>
    </location>
</feature>
<feature type="compositionally biased region" description="Basic residues" evidence="14">
    <location>
        <begin position="535"/>
        <end position="552"/>
    </location>
</feature>
<reference evidence="16" key="2">
    <citation type="submission" date="2020-01" db="EMBL/GenBank/DDBJ databases">
        <authorList>
            <person name="Korhonen P.K.K."/>
            <person name="Guangxu M.G."/>
            <person name="Wang T.W."/>
            <person name="Stroehlein A.J.S."/>
            <person name="Young N.D."/>
            <person name="Ang C.-S.A."/>
            <person name="Fernando D.W.F."/>
            <person name="Lu H.L."/>
            <person name="Taylor S.T."/>
            <person name="Ehtesham M.E.M."/>
            <person name="Najaraj S.H.N."/>
            <person name="Harsha G.H.G."/>
            <person name="Madugundu A.M."/>
            <person name="Renuse S.R."/>
            <person name="Holt D.H."/>
            <person name="Pandey A.P."/>
            <person name="Papenfuss A.P."/>
            <person name="Gasser R.B.G."/>
            <person name="Fischer K.F."/>
        </authorList>
    </citation>
    <scope>NUCLEOTIDE SEQUENCE</scope>
    <source>
        <strain evidence="16">SSS_KF_BRIS2020</strain>
    </source>
</reference>
<feature type="compositionally biased region" description="Basic and acidic residues" evidence="14">
    <location>
        <begin position="216"/>
        <end position="229"/>
    </location>
</feature>
<dbReference type="InterPro" id="IPR036236">
    <property type="entry name" value="Znf_C2H2_sf"/>
</dbReference>
<feature type="compositionally biased region" description="Polar residues" evidence="14">
    <location>
        <begin position="282"/>
        <end position="294"/>
    </location>
</feature>
<comment type="similarity">
    <text evidence="3">Belongs to the EGR C2H2-type zinc-finger protein family.</text>
</comment>